<dbReference type="EMBL" id="MU277193">
    <property type="protein sequence ID" value="KAI0066044.1"/>
    <property type="molecule type" value="Genomic_DNA"/>
</dbReference>
<comment type="caution">
    <text evidence="1">The sequence shown here is derived from an EMBL/GenBank/DDBJ whole genome shotgun (WGS) entry which is preliminary data.</text>
</comment>
<reference evidence="1" key="1">
    <citation type="submission" date="2021-03" db="EMBL/GenBank/DDBJ databases">
        <authorList>
            <consortium name="DOE Joint Genome Institute"/>
            <person name="Ahrendt S."/>
            <person name="Looney B.P."/>
            <person name="Miyauchi S."/>
            <person name="Morin E."/>
            <person name="Drula E."/>
            <person name="Courty P.E."/>
            <person name="Chicoki N."/>
            <person name="Fauchery L."/>
            <person name="Kohler A."/>
            <person name="Kuo A."/>
            <person name="Labutti K."/>
            <person name="Pangilinan J."/>
            <person name="Lipzen A."/>
            <person name="Riley R."/>
            <person name="Andreopoulos W."/>
            <person name="He G."/>
            <person name="Johnson J."/>
            <person name="Barry K.W."/>
            <person name="Grigoriev I.V."/>
            <person name="Nagy L."/>
            <person name="Hibbett D."/>
            <person name="Henrissat B."/>
            <person name="Matheny P.B."/>
            <person name="Labbe J."/>
            <person name="Martin F."/>
        </authorList>
    </citation>
    <scope>NUCLEOTIDE SEQUENCE</scope>
    <source>
        <strain evidence="1">HHB10654</strain>
    </source>
</reference>
<organism evidence="1 2">
    <name type="scientific">Artomyces pyxidatus</name>
    <dbReference type="NCBI Taxonomy" id="48021"/>
    <lineage>
        <taxon>Eukaryota</taxon>
        <taxon>Fungi</taxon>
        <taxon>Dikarya</taxon>
        <taxon>Basidiomycota</taxon>
        <taxon>Agaricomycotina</taxon>
        <taxon>Agaricomycetes</taxon>
        <taxon>Russulales</taxon>
        <taxon>Auriscalpiaceae</taxon>
        <taxon>Artomyces</taxon>
    </lineage>
</organism>
<accession>A0ACB8TC33</accession>
<proteinExistence type="predicted"/>
<reference evidence="1" key="2">
    <citation type="journal article" date="2022" name="New Phytol.">
        <title>Evolutionary transition to the ectomycorrhizal habit in the genomes of a hyperdiverse lineage of mushroom-forming fungi.</title>
        <authorList>
            <person name="Looney B."/>
            <person name="Miyauchi S."/>
            <person name="Morin E."/>
            <person name="Drula E."/>
            <person name="Courty P.E."/>
            <person name="Kohler A."/>
            <person name="Kuo A."/>
            <person name="LaButti K."/>
            <person name="Pangilinan J."/>
            <person name="Lipzen A."/>
            <person name="Riley R."/>
            <person name="Andreopoulos W."/>
            <person name="He G."/>
            <person name="Johnson J."/>
            <person name="Nolan M."/>
            <person name="Tritt A."/>
            <person name="Barry K.W."/>
            <person name="Grigoriev I.V."/>
            <person name="Nagy L.G."/>
            <person name="Hibbett D."/>
            <person name="Henrissat B."/>
            <person name="Matheny P.B."/>
            <person name="Labbe J."/>
            <person name="Martin F.M."/>
        </authorList>
    </citation>
    <scope>NUCLEOTIDE SEQUENCE</scope>
    <source>
        <strain evidence="1">HHB10654</strain>
    </source>
</reference>
<sequence length="657" mass="73363">MAARVFALIIGIDQYKSGQIWNLTSCVDDALNVKRWLMDDLHVPRDQICVLLDEKASKRAIEDKFISHLVSNSAIESGDAMIVYFAGHGSSQSAPDGWCNNNSLHVEMICPYDHTTRVKEGRVAGITDWSIHAMLAELSEAKGDNITLILDCCFSPTRTRLNARSRRSTRWTPTTKLDGDDLYAGLWRGALSRKIPCDGRGFYQKTTRSHVTILACNPGERAMEEKDGGRLTVALLAAKDVVPLHRTSYGQLMRDLSIQCEGQHPVCVGQHRDRVVFGGAPFIPDGQYVSTMRQEKHLRIEAGAIHGIVEGSEFSLHEHNVRGSLNPILATLQVFEVHPTWSLARPRNQLARANDAGWARITRWNNRKPFHVHLKKTCSSFIQWWRLRQMLPPRMQEGATTGGFKIVRVEKASEADISVKTWDHRLSIERHDTLITKNCPPIVYVPTIDSAADASAIDAAARFHLHLHRKNSLFPLRDQISMDLCRLDEESWRMVGPNLLEKGQATLSHEDGTLYAVSLENKSELDLWPYLFWMDSTGYVISSVYQPAPNASAPLPAKSKFMIGTGDVGSEALSFRLNDSEATNSGFLKLFLSTSYAPMNIVEQGPLTVATPVREAIAPIPEDTPLPSPTSPTSRELWDSMIACITIVRKAREEVNP</sequence>
<evidence type="ECO:0000313" key="1">
    <source>
        <dbReference type="EMBL" id="KAI0066044.1"/>
    </source>
</evidence>
<evidence type="ECO:0000313" key="2">
    <source>
        <dbReference type="Proteomes" id="UP000814140"/>
    </source>
</evidence>
<dbReference type="Proteomes" id="UP000814140">
    <property type="component" value="Unassembled WGS sequence"/>
</dbReference>
<name>A0ACB8TC33_9AGAM</name>
<keyword evidence="2" id="KW-1185">Reference proteome</keyword>
<protein>
    <submittedName>
        <fullName evidence="1">Uncharacterized protein</fullName>
    </submittedName>
</protein>
<gene>
    <name evidence="1" type="ORF">BV25DRAFT_1490016</name>
</gene>